<dbReference type="InterPro" id="IPR001173">
    <property type="entry name" value="Glyco_trans_2-like"/>
</dbReference>
<evidence type="ECO:0000256" key="1">
    <source>
        <dbReference type="ARBA" id="ARBA00006739"/>
    </source>
</evidence>
<dbReference type="Proteomes" id="UP000032675">
    <property type="component" value="Unassembled WGS sequence"/>
</dbReference>
<reference evidence="5 6" key="1">
    <citation type="submission" date="2012-11" db="EMBL/GenBank/DDBJ databases">
        <title>Whole genome sequence of Gluconacetobacter europaeus NBRC3261.</title>
        <authorList>
            <person name="Azuma Y."/>
            <person name="Higashiura N."/>
            <person name="Hirakawa H."/>
            <person name="Matsushita K."/>
        </authorList>
    </citation>
    <scope>NUCLEOTIDE SEQUENCE [LARGE SCALE GENOMIC DNA]</scope>
    <source>
        <strain evidence="5 6">NBRC 3261</strain>
    </source>
</reference>
<dbReference type="EMBL" id="BANI01000035">
    <property type="protein sequence ID" value="GAN95742.1"/>
    <property type="molecule type" value="Genomic_DNA"/>
</dbReference>
<dbReference type="GO" id="GO:0009247">
    <property type="term" value="P:glycolipid biosynthetic process"/>
    <property type="evidence" value="ECO:0007669"/>
    <property type="project" value="TreeGrafter"/>
</dbReference>
<organism evidence="5 6">
    <name type="scientific">Komagataeibacter europaeus NBRC 3261</name>
    <dbReference type="NCBI Taxonomy" id="1234669"/>
    <lineage>
        <taxon>Bacteria</taxon>
        <taxon>Pseudomonadati</taxon>
        <taxon>Pseudomonadota</taxon>
        <taxon>Alphaproteobacteria</taxon>
        <taxon>Acetobacterales</taxon>
        <taxon>Acetobacteraceae</taxon>
        <taxon>Komagataeibacter</taxon>
    </lineage>
</organism>
<dbReference type="AlphaFoldDB" id="A0A0D6PWR2"/>
<dbReference type="CDD" id="cd06442">
    <property type="entry name" value="DPM1_like"/>
    <property type="match status" value="1"/>
</dbReference>
<feature type="domain" description="Glycosyltransferase 2-like" evidence="4">
    <location>
        <begin position="25"/>
        <end position="189"/>
    </location>
</feature>
<gene>
    <name evidence="5" type="ORF">Geu3261_0035_104</name>
</gene>
<protein>
    <submittedName>
        <fullName evidence="5">Dolichol-phosphate mannosyltransferase</fullName>
    </submittedName>
</protein>
<proteinExistence type="inferred from homology"/>
<dbReference type="PANTHER" id="PTHR43398:SF1">
    <property type="entry name" value="DOLICHOL-PHOSPHATE MANNOSYLTRANSFERASE SUBUNIT 1"/>
    <property type="match status" value="1"/>
</dbReference>
<dbReference type="InterPro" id="IPR029044">
    <property type="entry name" value="Nucleotide-diphossugar_trans"/>
</dbReference>
<evidence type="ECO:0000256" key="2">
    <source>
        <dbReference type="ARBA" id="ARBA00022676"/>
    </source>
</evidence>
<name>A0A0D6PWR2_KOMEU</name>
<comment type="caution">
    <text evidence="5">The sequence shown here is derived from an EMBL/GenBank/DDBJ whole genome shotgun (WGS) entry which is preliminary data.</text>
</comment>
<dbReference type="Gene3D" id="3.90.550.10">
    <property type="entry name" value="Spore Coat Polysaccharide Biosynthesis Protein SpsA, Chain A"/>
    <property type="match status" value="1"/>
</dbReference>
<dbReference type="PANTHER" id="PTHR43398">
    <property type="entry name" value="DOLICHOL-PHOSPHATE MANNOSYLTRANSFERASE SUBUNIT 1"/>
    <property type="match status" value="1"/>
</dbReference>
<keyword evidence="3 5" id="KW-0808">Transferase</keyword>
<comment type="similarity">
    <text evidence="1">Belongs to the glycosyltransferase 2 family.</text>
</comment>
<dbReference type="Pfam" id="PF00535">
    <property type="entry name" value="Glycos_transf_2"/>
    <property type="match status" value="1"/>
</dbReference>
<dbReference type="InterPro" id="IPR039528">
    <property type="entry name" value="DPM1-like"/>
</dbReference>
<dbReference type="GO" id="GO:0004582">
    <property type="term" value="F:dolichyl-phosphate beta-D-mannosyltransferase activity"/>
    <property type="evidence" value="ECO:0007669"/>
    <property type="project" value="InterPro"/>
</dbReference>
<dbReference type="GO" id="GO:0016020">
    <property type="term" value="C:membrane"/>
    <property type="evidence" value="ECO:0007669"/>
    <property type="project" value="GOC"/>
</dbReference>
<evidence type="ECO:0000259" key="4">
    <source>
        <dbReference type="Pfam" id="PF00535"/>
    </source>
</evidence>
<dbReference type="SUPFAM" id="SSF53448">
    <property type="entry name" value="Nucleotide-diphospho-sugar transferases"/>
    <property type="match status" value="1"/>
</dbReference>
<dbReference type="RefSeq" id="WP_048850311.1">
    <property type="nucleotide sequence ID" value="NZ_BANI01000035.1"/>
</dbReference>
<sequence length="268" mass="29357">MQASSVPSQSELHEKGISRPGPVLSVIIPCYNERGNVEPLFHAVKQALVHLDWELIFVDDASSDGTIDEVWRLAQADSRVRGILRVGRRGLSSAVIEGILSSSAPVVAVMDGDMQHDERLLGQMFDAIRNQGYDVAIGSRHVEGGDNSGLANWWRLFLSNAGIRIAQLCLPVKVSDPMSGFFAVRRDLFVRSVSDLSGTGFKILLDLLMVQKTAPRVIELPFVFRSRHEGESKMGRKVLIQFGQMIAHHMLTRRKTSLPTASGGGTAG</sequence>
<evidence type="ECO:0000313" key="6">
    <source>
        <dbReference type="Proteomes" id="UP000032675"/>
    </source>
</evidence>
<accession>A0A0D6PWR2</accession>
<evidence type="ECO:0000256" key="3">
    <source>
        <dbReference type="ARBA" id="ARBA00022679"/>
    </source>
</evidence>
<evidence type="ECO:0000313" key="5">
    <source>
        <dbReference type="EMBL" id="GAN95742.1"/>
    </source>
</evidence>
<keyword evidence="2 5" id="KW-0328">Glycosyltransferase</keyword>